<keyword evidence="2" id="KW-0945">Host-virus interaction</keyword>
<evidence type="ECO:0000256" key="6">
    <source>
        <dbReference type="ARBA" id="ARBA00023165"/>
    </source>
</evidence>
<feature type="domain" description="Bacteriophage T7 tail fibre protein-like N-terminal" evidence="9">
    <location>
        <begin position="1"/>
        <end position="131"/>
    </location>
</feature>
<feature type="compositionally biased region" description="Basic and acidic residues" evidence="8">
    <location>
        <begin position="252"/>
        <end position="269"/>
    </location>
</feature>
<evidence type="ECO:0000256" key="4">
    <source>
        <dbReference type="ARBA" id="ARBA00022804"/>
    </source>
</evidence>
<keyword evidence="7" id="KW-1160">Virus entry into host cell</keyword>
<feature type="region of interest" description="Disordered" evidence="8">
    <location>
        <begin position="180"/>
        <end position="269"/>
    </location>
</feature>
<comment type="subcellular location">
    <subcellularLocation>
        <location evidence="1">Virion</location>
    </subcellularLocation>
</comment>
<keyword evidence="4" id="KW-1161">Viral attachment to host cell</keyword>
<dbReference type="GO" id="GO:0046718">
    <property type="term" value="P:symbiont entry into host cell"/>
    <property type="evidence" value="ECO:0007669"/>
    <property type="project" value="UniProtKB-KW"/>
</dbReference>
<dbReference type="KEGG" id="vg:13997207"/>
<evidence type="ECO:0000313" key="11">
    <source>
        <dbReference type="Proteomes" id="UP000009196"/>
    </source>
</evidence>
<dbReference type="SMR" id="K4NZY1"/>
<protein>
    <submittedName>
        <fullName evidence="10">Phage tail fibers</fullName>
    </submittedName>
</protein>
<name>K4NZY1_9CAUD</name>
<dbReference type="InterPro" id="IPR005604">
    <property type="entry name" value="Phage_T7_tail_fibre-like_N"/>
</dbReference>
<dbReference type="GO" id="GO:0098015">
    <property type="term" value="C:virus tail"/>
    <property type="evidence" value="ECO:0007669"/>
    <property type="project" value="UniProtKB-KW"/>
</dbReference>
<dbReference type="Pfam" id="PF03906">
    <property type="entry name" value="Phage_T7_tail"/>
    <property type="match status" value="1"/>
</dbReference>
<evidence type="ECO:0000256" key="8">
    <source>
        <dbReference type="SAM" id="MobiDB-lite"/>
    </source>
</evidence>
<evidence type="ECO:0000313" key="10">
    <source>
        <dbReference type="EMBL" id="AFV51478.1"/>
    </source>
</evidence>
<dbReference type="OrthoDB" id="1721at10239"/>
<dbReference type="RefSeq" id="YP_006990241.1">
    <property type="nucleotide sequence ID" value="NC_019416.1"/>
</dbReference>
<evidence type="ECO:0000256" key="7">
    <source>
        <dbReference type="ARBA" id="ARBA00023296"/>
    </source>
</evidence>
<dbReference type="GeneID" id="13997207"/>
<keyword evidence="5" id="KW-0946">Virion</keyword>
<evidence type="ECO:0000256" key="2">
    <source>
        <dbReference type="ARBA" id="ARBA00022581"/>
    </source>
</evidence>
<keyword evidence="11" id="KW-1185">Reference proteome</keyword>
<feature type="compositionally biased region" description="Low complexity" evidence="8">
    <location>
        <begin position="218"/>
        <end position="249"/>
    </location>
</feature>
<feature type="compositionally biased region" description="Low complexity" evidence="8">
    <location>
        <begin position="181"/>
        <end position="199"/>
    </location>
</feature>
<sequence>MANVIKTVLTYPLDGSTTDFNIPFEYLARKFVVVTLLGVDRRVLTLTTDYRFATRTVIATNRAWGPADGYTQIEIRRVTSATERLVDFTDGSILRAYDLNVAQIQTMHVAEEARNMTADTIGVNNDGHLDARGRRIVNLANAVDDRDAVPFGQLKALGQGAWQSRNEALQFRNEAEQFKNQAATSRTAAETARAQAETSKIQSEAAKTASETARDRAIQAQNAASASATAAGQHEQAAEAQAANSLASANRSKTEADRSEAEADRAKTEADKLANLNDFSGSLKEVTPTRVSFNRELAASGAGVRSMTGSAGIPYTGAWREGKGEINLTVDENGNTGLVRAVGTPLVLYWNPNGDTCVSQVKYNVDSGSRQIKGSLEVGHGSNSGTAITSWGESAQGAWASQINLKWYAGGVQVGPVRGGGTDCQGLYRSVSQGKQVDYWQDPSTGQHRFYNNIGGIALTVHANGDLQMAWGGYLSQMLTQRSPKRWSWVHLGAMSVSNGAVLNLPFDVRGLRGFFGFGGERGETVYKQFTFPPLDCNFQINRKGDWQVFQLTNNGTRLIRRYGWSEGSDPYNFYCEPVA</sequence>
<organism evidence="10 11">
    <name type="scientific">Stenotrophomonas phage IME15</name>
    <dbReference type="NCBI Taxonomy" id="1239382"/>
    <lineage>
        <taxon>Viruses</taxon>
        <taxon>Duplodnaviria</taxon>
        <taxon>Heunggongvirae</taxon>
        <taxon>Uroviricota</taxon>
        <taxon>Caudoviricetes</taxon>
        <taxon>Autographivirales</taxon>
        <taxon>Autotranscriptaviridae</taxon>
        <taxon>Studiervirinae</taxon>
        <taxon>Ebriosvirus</taxon>
        <taxon>Ebriosvirus IME15</taxon>
        <taxon>Teseptimavirus IME15</taxon>
    </lineage>
</organism>
<proteinExistence type="predicted"/>
<evidence type="ECO:0000256" key="1">
    <source>
        <dbReference type="ARBA" id="ARBA00004328"/>
    </source>
</evidence>
<evidence type="ECO:0000259" key="9">
    <source>
        <dbReference type="Pfam" id="PF03906"/>
    </source>
</evidence>
<evidence type="ECO:0000256" key="5">
    <source>
        <dbReference type="ARBA" id="ARBA00022844"/>
    </source>
</evidence>
<dbReference type="Proteomes" id="UP000009196">
    <property type="component" value="Segment"/>
</dbReference>
<evidence type="ECO:0000256" key="3">
    <source>
        <dbReference type="ARBA" id="ARBA00022732"/>
    </source>
</evidence>
<keyword evidence="6" id="KW-1233">Viral attachment to host adhesion receptor</keyword>
<dbReference type="EMBL" id="JX872508">
    <property type="protein sequence ID" value="AFV51478.1"/>
    <property type="molecule type" value="Genomic_DNA"/>
</dbReference>
<accession>K4NZY1</accession>
<keyword evidence="3" id="KW-1227">Viral tail protein</keyword>
<reference evidence="10 11" key="1">
    <citation type="journal article" date="2012" name="J. Virol.">
        <title>Complete Genome Sequence of IME15, the First T7-Like Bacteriophage Lytic to Pan-Antibiotic-Resistant Stenotrophomonas maltophilia.</title>
        <authorList>
            <person name="Huang Y."/>
            <person name="Fan H."/>
            <person name="Pei G."/>
            <person name="Fan H."/>
            <person name="Zhang Z."/>
            <person name="An X."/>
            <person name="Mi Z."/>
            <person name="Shi T."/>
            <person name="Tong Y."/>
        </authorList>
    </citation>
    <scope>NUCLEOTIDE SEQUENCE [LARGE SCALE GENOMIC DNA]</scope>
    <source>
        <strain evidence="10">IME15</strain>
    </source>
</reference>
<dbReference type="GO" id="GO:0098671">
    <property type="term" value="P:adhesion receptor-mediated virion attachment to host cell"/>
    <property type="evidence" value="ECO:0007669"/>
    <property type="project" value="UniProtKB-KW"/>
</dbReference>